<protein>
    <submittedName>
        <fullName evidence="2">S4 domain protein YaaA</fullName>
    </submittedName>
</protein>
<sequence length="68" mass="7611">MIKDDTITLGQLLKEIGVIQTGGMAKWYLAEYVLLVNGEKETRRGKKLCNADVVTLEDGQQFQVVQRG</sequence>
<dbReference type="NCBIfam" id="TIGR02988">
    <property type="entry name" value="YaaA_near_RecF"/>
    <property type="match status" value="1"/>
</dbReference>
<dbReference type="InterPro" id="IPR014330">
    <property type="entry name" value="RNA-bd_S4-rel_YaaA"/>
</dbReference>
<dbReference type="SUPFAM" id="SSF55174">
    <property type="entry name" value="Alpha-L RNA-binding motif"/>
    <property type="match status" value="1"/>
</dbReference>
<keyword evidence="3" id="KW-1185">Reference proteome</keyword>
<dbReference type="AlphaFoldDB" id="A0A1G6NNC7"/>
<dbReference type="STRING" id="1464122.SAMN05421737_1136"/>
<evidence type="ECO:0000256" key="1">
    <source>
        <dbReference type="PROSITE-ProRule" id="PRU00182"/>
    </source>
</evidence>
<dbReference type="Proteomes" id="UP000242662">
    <property type="component" value="Unassembled WGS sequence"/>
</dbReference>
<keyword evidence="1" id="KW-0694">RNA-binding</keyword>
<accession>A0A1G6NNC7</accession>
<dbReference type="Pfam" id="PF13275">
    <property type="entry name" value="S4_2"/>
    <property type="match status" value="1"/>
</dbReference>
<dbReference type="OrthoDB" id="9811532at2"/>
<dbReference type="InterPro" id="IPR036986">
    <property type="entry name" value="S4_RNA-bd_sf"/>
</dbReference>
<organism evidence="2 3">
    <name type="scientific">Shouchella lonarensis</name>
    <dbReference type="NCBI Taxonomy" id="1464122"/>
    <lineage>
        <taxon>Bacteria</taxon>
        <taxon>Bacillati</taxon>
        <taxon>Bacillota</taxon>
        <taxon>Bacilli</taxon>
        <taxon>Bacillales</taxon>
        <taxon>Bacillaceae</taxon>
        <taxon>Shouchella</taxon>
    </lineage>
</organism>
<name>A0A1G6NNC7_9BACI</name>
<reference evidence="3" key="1">
    <citation type="submission" date="2016-09" db="EMBL/GenBank/DDBJ databases">
        <authorList>
            <person name="Varghese N."/>
            <person name="Submissions S."/>
        </authorList>
    </citation>
    <scope>NUCLEOTIDE SEQUENCE [LARGE SCALE GENOMIC DNA]</scope>
    <source>
        <strain evidence="3">25nlg</strain>
    </source>
</reference>
<dbReference type="Gene3D" id="3.10.290.10">
    <property type="entry name" value="RNA-binding S4 domain"/>
    <property type="match status" value="1"/>
</dbReference>
<evidence type="ECO:0000313" key="2">
    <source>
        <dbReference type="EMBL" id="SDC68874.1"/>
    </source>
</evidence>
<dbReference type="GO" id="GO:0003723">
    <property type="term" value="F:RNA binding"/>
    <property type="evidence" value="ECO:0007669"/>
    <property type="project" value="UniProtKB-KW"/>
</dbReference>
<proteinExistence type="predicted"/>
<dbReference type="EMBL" id="FMYM01000013">
    <property type="protein sequence ID" value="SDC68874.1"/>
    <property type="molecule type" value="Genomic_DNA"/>
</dbReference>
<dbReference type="PROSITE" id="PS50889">
    <property type="entry name" value="S4"/>
    <property type="match status" value="1"/>
</dbReference>
<gene>
    <name evidence="2" type="ORF">SAMN05421737_1136</name>
</gene>
<evidence type="ECO:0000313" key="3">
    <source>
        <dbReference type="Proteomes" id="UP000242662"/>
    </source>
</evidence>